<dbReference type="Pfam" id="PF12833">
    <property type="entry name" value="HTH_18"/>
    <property type="match status" value="1"/>
</dbReference>
<reference evidence="6 7" key="1">
    <citation type="submission" date="2017-04" db="EMBL/GenBank/DDBJ databases">
        <title>Presence of VIM-2 positive Pseudomonas species in chickens and their surrounding environment.</title>
        <authorList>
            <person name="Zhang R."/>
        </authorList>
    </citation>
    <scope>NUCLEOTIDE SEQUENCE [LARGE SCALE GENOMIC DNA]</scope>
    <source>
        <strain evidence="6 7">DZ-C18</strain>
    </source>
</reference>
<dbReference type="InterPro" id="IPR014710">
    <property type="entry name" value="RmlC-like_jellyroll"/>
</dbReference>
<dbReference type="PROSITE" id="PS01124">
    <property type="entry name" value="HTH_ARAC_FAMILY_2"/>
    <property type="match status" value="1"/>
</dbReference>
<organism evidence="6 7">
    <name type="scientific">Pseudomonas putida</name>
    <name type="common">Arthrobacter siderocapsulatus</name>
    <dbReference type="NCBI Taxonomy" id="303"/>
    <lineage>
        <taxon>Bacteria</taxon>
        <taxon>Pseudomonadati</taxon>
        <taxon>Pseudomonadota</taxon>
        <taxon>Gammaproteobacteria</taxon>
        <taxon>Pseudomonadales</taxon>
        <taxon>Pseudomonadaceae</taxon>
        <taxon>Pseudomonas</taxon>
    </lineage>
</organism>
<dbReference type="InterPro" id="IPR003313">
    <property type="entry name" value="AraC-bd"/>
</dbReference>
<evidence type="ECO:0000259" key="5">
    <source>
        <dbReference type="PROSITE" id="PS01124"/>
    </source>
</evidence>
<dbReference type="PROSITE" id="PS00041">
    <property type="entry name" value="HTH_ARAC_FAMILY_1"/>
    <property type="match status" value="1"/>
</dbReference>
<dbReference type="SMART" id="SM00342">
    <property type="entry name" value="HTH_ARAC"/>
    <property type="match status" value="1"/>
</dbReference>
<keyword evidence="4" id="KW-0804">Transcription</keyword>
<dbReference type="InterPro" id="IPR011051">
    <property type="entry name" value="RmlC_Cupin_sf"/>
</dbReference>
<comment type="caution">
    <text evidence="6">The sequence shown here is derived from an EMBL/GenBank/DDBJ whole genome shotgun (WGS) entry which is preliminary data.</text>
</comment>
<evidence type="ECO:0000313" key="6">
    <source>
        <dbReference type="EMBL" id="ORL60096.1"/>
    </source>
</evidence>
<protein>
    <recommendedName>
        <fullName evidence="5">HTH araC/xylS-type domain-containing protein</fullName>
    </recommendedName>
</protein>
<sequence length="287" mass="32267">MDVDRRIMDILAGSPSRRSGDPKYALTFRLTSMIATEHFLPPDREIATLALDLADGTHIDTHRHTHGQLLYTTQGTLVVNTNQGCWVVPCNHGLWIPAEIAHWTRTLGATRIRTLYFKPQRTPGMPGECTVYRISNLVRELIIEASTIEVEIAQGSRNARLIELLLEELAGAGTSAIYLPRPKGQRLQALCRDLVQNRTLDWGLAECAEALGVTIKTVQRWFHEDVGMSFGTWRKQARLLIALDRLAQGHNILEVSLDAGYSTPSAFTAMFKREFGLPPRTFQQPRR</sequence>
<dbReference type="PANTHER" id="PTHR11019">
    <property type="entry name" value="HTH-TYPE TRANSCRIPTIONAL REGULATOR NIMR"/>
    <property type="match status" value="1"/>
</dbReference>
<dbReference type="Gene3D" id="2.60.120.10">
    <property type="entry name" value="Jelly Rolls"/>
    <property type="match status" value="1"/>
</dbReference>
<dbReference type="Pfam" id="PF02311">
    <property type="entry name" value="AraC_binding"/>
    <property type="match status" value="1"/>
</dbReference>
<dbReference type="SUPFAM" id="SSF51182">
    <property type="entry name" value="RmlC-like cupins"/>
    <property type="match status" value="1"/>
</dbReference>
<dbReference type="Proteomes" id="UP000193675">
    <property type="component" value="Unassembled WGS sequence"/>
</dbReference>
<evidence type="ECO:0000256" key="3">
    <source>
        <dbReference type="ARBA" id="ARBA00023159"/>
    </source>
</evidence>
<dbReference type="InterPro" id="IPR018062">
    <property type="entry name" value="HTH_AraC-typ_CS"/>
</dbReference>
<keyword evidence="2" id="KW-0238">DNA-binding</keyword>
<evidence type="ECO:0000256" key="4">
    <source>
        <dbReference type="ARBA" id="ARBA00023163"/>
    </source>
</evidence>
<dbReference type="OrthoDB" id="9804543at2"/>
<dbReference type="SUPFAM" id="SSF46689">
    <property type="entry name" value="Homeodomain-like"/>
    <property type="match status" value="1"/>
</dbReference>
<feature type="domain" description="HTH araC/xylS-type" evidence="5">
    <location>
        <begin position="185"/>
        <end position="285"/>
    </location>
</feature>
<dbReference type="EMBL" id="NBWC01000041">
    <property type="protein sequence ID" value="ORL60096.1"/>
    <property type="molecule type" value="Genomic_DNA"/>
</dbReference>
<dbReference type="GO" id="GO:0043565">
    <property type="term" value="F:sequence-specific DNA binding"/>
    <property type="evidence" value="ECO:0007669"/>
    <property type="project" value="InterPro"/>
</dbReference>
<accession>A0A1X0ZP23</accession>
<name>A0A1X0ZP23_PSEPU</name>
<evidence type="ECO:0000313" key="7">
    <source>
        <dbReference type="Proteomes" id="UP000193675"/>
    </source>
</evidence>
<dbReference type="AlphaFoldDB" id="A0A1X0ZP23"/>
<dbReference type="GO" id="GO:0003700">
    <property type="term" value="F:DNA-binding transcription factor activity"/>
    <property type="evidence" value="ECO:0007669"/>
    <property type="project" value="InterPro"/>
</dbReference>
<dbReference type="PANTHER" id="PTHR11019:SF159">
    <property type="entry name" value="TRANSCRIPTIONAL REGULATOR-RELATED"/>
    <property type="match status" value="1"/>
</dbReference>
<dbReference type="GO" id="GO:0009893">
    <property type="term" value="P:positive regulation of metabolic process"/>
    <property type="evidence" value="ECO:0007669"/>
    <property type="project" value="UniProtKB-ARBA"/>
</dbReference>
<dbReference type="InterPro" id="IPR020449">
    <property type="entry name" value="Tscrpt_reg_AraC-type_HTH"/>
</dbReference>
<keyword evidence="3" id="KW-0010">Activator</keyword>
<dbReference type="CDD" id="cd06124">
    <property type="entry name" value="cupin_NimR-like_N"/>
    <property type="match status" value="1"/>
</dbReference>
<dbReference type="PRINTS" id="PR00032">
    <property type="entry name" value="HTHARAC"/>
</dbReference>
<evidence type="ECO:0000256" key="2">
    <source>
        <dbReference type="ARBA" id="ARBA00023125"/>
    </source>
</evidence>
<dbReference type="InterPro" id="IPR009057">
    <property type="entry name" value="Homeodomain-like_sf"/>
</dbReference>
<evidence type="ECO:0000256" key="1">
    <source>
        <dbReference type="ARBA" id="ARBA00023015"/>
    </source>
</evidence>
<dbReference type="Gene3D" id="1.10.10.60">
    <property type="entry name" value="Homeodomain-like"/>
    <property type="match status" value="1"/>
</dbReference>
<proteinExistence type="predicted"/>
<keyword evidence="1" id="KW-0805">Transcription regulation</keyword>
<dbReference type="InterPro" id="IPR018060">
    <property type="entry name" value="HTH_AraC"/>
</dbReference>
<gene>
    <name evidence="6" type="ORF">B7H17_22810</name>
</gene>